<organism evidence="9 10">
    <name type="scientific">Eiseniibacteriota bacterium</name>
    <dbReference type="NCBI Taxonomy" id="2212470"/>
    <lineage>
        <taxon>Bacteria</taxon>
        <taxon>Candidatus Eiseniibacteriota</taxon>
    </lineage>
</organism>
<evidence type="ECO:0000256" key="6">
    <source>
        <dbReference type="PROSITE-ProRule" id="PRU00169"/>
    </source>
</evidence>
<dbReference type="InterPro" id="IPR005467">
    <property type="entry name" value="His_kinase_dom"/>
</dbReference>
<dbReference type="InterPro" id="IPR003018">
    <property type="entry name" value="GAF"/>
</dbReference>
<reference evidence="9 10" key="1">
    <citation type="journal article" date="2019" name="Nat. Microbiol.">
        <title>Mediterranean grassland soil C-N compound turnover is dependent on rainfall and depth, and is mediated by genomically divergent microorganisms.</title>
        <authorList>
            <person name="Diamond S."/>
            <person name="Andeer P.F."/>
            <person name="Li Z."/>
            <person name="Crits-Christoph A."/>
            <person name="Burstein D."/>
            <person name="Anantharaman K."/>
            <person name="Lane K.R."/>
            <person name="Thomas B.C."/>
            <person name="Pan C."/>
            <person name="Northen T.R."/>
            <person name="Banfield J.F."/>
        </authorList>
    </citation>
    <scope>NUCLEOTIDE SEQUENCE [LARGE SCALE GENOMIC DNA]</scope>
    <source>
        <strain evidence="9">WS_6</strain>
    </source>
</reference>
<dbReference type="SMART" id="SM00387">
    <property type="entry name" value="HATPase_c"/>
    <property type="match status" value="1"/>
</dbReference>
<dbReference type="InterPro" id="IPR003661">
    <property type="entry name" value="HisK_dim/P_dom"/>
</dbReference>
<sequence length="701" mass="76313">MDSMHDRAEATSGACILHVEDDRADRELVRAALEAEGIPLELIQVETREEFQAALAQDGVMLVLSDYALPHFDGLTALELVQERRPNLPFIFVSGTMGEDAAIESLRRGATDYVLKERLSRLGPAVLRALEEVAARRRRLEVAEVAERQRAVVALNNDVTLAVSQAIALRGMLQLCTESMVRNLGAAFARIWTLNAMGDILLLQASAGMYTHLDGPHSRVPVGKFKVGLIAQERRPHLTNDVLNDPRIGDPEWARREGMVAFAGHPLVVGERLVGVMAMFSKRVLAENMLDALGAVARTIAMGIERWRLEEQLHQSQKMEAIGQLAGGVAHDFNNLLTIVSGYSQLLLSQKDLSDPVREKIHEISQAGDRAASLTRQLLAFSRKQVLEPMVLDLNALVTGVEKMLRHTIGADIDLGTALDPSLARVTADPGQIEQIILNLAVNARDAMPHGGKLTIETANVELDESYTRTHATAKPGSYVMLAVSDTGCGMAPEVMNRVFEPFFTTKGPGKGTGLGLATVYGIVQQSGGHIGLYSELGRGTTFKVYLPRTEAQVPSGESRQETRVLPAGSETLLLVEDDAAVRTLSRGVLEMSGYTVLEANVGREALRICERHSGPIQMVITDVVMPEIGGRMLVEQISALRPGIKVLYVSGYTDDTVIRHGVLEEGTAFLQKPFTPVALANKVRDVLDKPSTQHSAARVR</sequence>
<dbReference type="CDD" id="cd00156">
    <property type="entry name" value="REC"/>
    <property type="match status" value="1"/>
</dbReference>
<evidence type="ECO:0000256" key="2">
    <source>
        <dbReference type="ARBA" id="ARBA00012438"/>
    </source>
</evidence>
<dbReference type="SUPFAM" id="SSF52172">
    <property type="entry name" value="CheY-like"/>
    <property type="match status" value="2"/>
</dbReference>
<dbReference type="SUPFAM" id="SSF55874">
    <property type="entry name" value="ATPase domain of HSP90 chaperone/DNA topoisomerase II/histidine kinase"/>
    <property type="match status" value="1"/>
</dbReference>
<dbReference type="InterPro" id="IPR004358">
    <property type="entry name" value="Sig_transdc_His_kin-like_C"/>
</dbReference>
<dbReference type="AlphaFoldDB" id="A0A538SZW9"/>
<evidence type="ECO:0000256" key="5">
    <source>
        <dbReference type="ARBA" id="ARBA00022777"/>
    </source>
</evidence>
<dbReference type="InterPro" id="IPR036890">
    <property type="entry name" value="HATPase_C_sf"/>
</dbReference>
<evidence type="ECO:0000256" key="3">
    <source>
        <dbReference type="ARBA" id="ARBA00022553"/>
    </source>
</evidence>
<evidence type="ECO:0000259" key="8">
    <source>
        <dbReference type="PROSITE" id="PS50110"/>
    </source>
</evidence>
<evidence type="ECO:0000256" key="1">
    <source>
        <dbReference type="ARBA" id="ARBA00000085"/>
    </source>
</evidence>
<dbReference type="PANTHER" id="PTHR43065:SF42">
    <property type="entry name" value="TWO-COMPONENT SENSOR PPRA"/>
    <property type="match status" value="1"/>
</dbReference>
<evidence type="ECO:0000259" key="7">
    <source>
        <dbReference type="PROSITE" id="PS50109"/>
    </source>
</evidence>
<dbReference type="SMART" id="SM00065">
    <property type="entry name" value="GAF"/>
    <property type="match status" value="1"/>
</dbReference>
<evidence type="ECO:0000313" key="9">
    <source>
        <dbReference type="EMBL" id="TMQ56938.1"/>
    </source>
</evidence>
<name>A0A538SZW9_UNCEI</name>
<dbReference type="InterPro" id="IPR003594">
    <property type="entry name" value="HATPase_dom"/>
</dbReference>
<dbReference type="Pfam" id="PF00072">
    <property type="entry name" value="Response_reg"/>
    <property type="match status" value="2"/>
</dbReference>
<dbReference type="PRINTS" id="PR00344">
    <property type="entry name" value="BCTRLSENSOR"/>
</dbReference>
<dbReference type="SMART" id="SM00448">
    <property type="entry name" value="REC"/>
    <property type="match status" value="2"/>
</dbReference>
<dbReference type="Proteomes" id="UP000316852">
    <property type="component" value="Unassembled WGS sequence"/>
</dbReference>
<dbReference type="InterPro" id="IPR029016">
    <property type="entry name" value="GAF-like_dom_sf"/>
</dbReference>
<keyword evidence="4" id="KW-0808">Transferase</keyword>
<dbReference type="Gene3D" id="3.30.565.10">
    <property type="entry name" value="Histidine kinase-like ATPase, C-terminal domain"/>
    <property type="match status" value="1"/>
</dbReference>
<dbReference type="InterPro" id="IPR011006">
    <property type="entry name" value="CheY-like_superfamily"/>
</dbReference>
<feature type="modified residue" description="4-aspartylphosphate" evidence="6">
    <location>
        <position position="623"/>
    </location>
</feature>
<dbReference type="InterPro" id="IPR036097">
    <property type="entry name" value="HisK_dim/P_sf"/>
</dbReference>
<dbReference type="PROSITE" id="PS50109">
    <property type="entry name" value="HIS_KIN"/>
    <property type="match status" value="1"/>
</dbReference>
<feature type="domain" description="Response regulatory" evidence="8">
    <location>
        <begin position="572"/>
        <end position="688"/>
    </location>
</feature>
<accession>A0A538SZW9</accession>
<dbReference type="SUPFAM" id="SSF47384">
    <property type="entry name" value="Homodimeric domain of signal transducing histidine kinase"/>
    <property type="match status" value="1"/>
</dbReference>
<dbReference type="PROSITE" id="PS50110">
    <property type="entry name" value="RESPONSE_REGULATORY"/>
    <property type="match status" value="2"/>
</dbReference>
<dbReference type="InterPro" id="IPR001789">
    <property type="entry name" value="Sig_transdc_resp-reg_receiver"/>
</dbReference>
<comment type="caution">
    <text evidence="9">The sequence shown here is derived from an EMBL/GenBank/DDBJ whole genome shotgun (WGS) entry which is preliminary data.</text>
</comment>
<dbReference type="Gene3D" id="1.10.287.130">
    <property type="match status" value="1"/>
</dbReference>
<dbReference type="EC" id="2.7.13.3" evidence="2"/>
<feature type="domain" description="Histidine kinase" evidence="7">
    <location>
        <begin position="328"/>
        <end position="551"/>
    </location>
</feature>
<evidence type="ECO:0000256" key="4">
    <source>
        <dbReference type="ARBA" id="ARBA00022679"/>
    </source>
</evidence>
<dbReference type="GO" id="GO:0000155">
    <property type="term" value="F:phosphorelay sensor kinase activity"/>
    <property type="evidence" value="ECO:0007669"/>
    <property type="project" value="InterPro"/>
</dbReference>
<gene>
    <name evidence="9" type="ORF">E6K76_11855</name>
</gene>
<dbReference type="CDD" id="cd00082">
    <property type="entry name" value="HisKA"/>
    <property type="match status" value="1"/>
</dbReference>
<dbReference type="Gene3D" id="3.40.50.2300">
    <property type="match status" value="2"/>
</dbReference>
<dbReference type="Pfam" id="PF00512">
    <property type="entry name" value="HisKA"/>
    <property type="match status" value="1"/>
</dbReference>
<dbReference type="EMBL" id="VBOW01000072">
    <property type="protein sequence ID" value="TMQ56938.1"/>
    <property type="molecule type" value="Genomic_DNA"/>
</dbReference>
<keyword evidence="5" id="KW-0418">Kinase</keyword>
<feature type="domain" description="Response regulatory" evidence="8">
    <location>
        <begin position="15"/>
        <end position="131"/>
    </location>
</feature>
<feature type="modified residue" description="4-aspartylphosphate" evidence="6">
    <location>
        <position position="66"/>
    </location>
</feature>
<dbReference type="Pfam" id="PF02518">
    <property type="entry name" value="HATPase_c"/>
    <property type="match status" value="1"/>
</dbReference>
<evidence type="ECO:0000313" key="10">
    <source>
        <dbReference type="Proteomes" id="UP000316852"/>
    </source>
</evidence>
<protein>
    <recommendedName>
        <fullName evidence="2">histidine kinase</fullName>
        <ecNumber evidence="2">2.7.13.3</ecNumber>
    </recommendedName>
</protein>
<keyword evidence="3 6" id="KW-0597">Phosphoprotein</keyword>
<dbReference type="SMART" id="SM00388">
    <property type="entry name" value="HisKA"/>
    <property type="match status" value="1"/>
</dbReference>
<dbReference type="Gene3D" id="3.30.450.40">
    <property type="match status" value="1"/>
</dbReference>
<proteinExistence type="predicted"/>
<dbReference type="SUPFAM" id="SSF55781">
    <property type="entry name" value="GAF domain-like"/>
    <property type="match status" value="1"/>
</dbReference>
<dbReference type="PANTHER" id="PTHR43065">
    <property type="entry name" value="SENSOR HISTIDINE KINASE"/>
    <property type="match status" value="1"/>
</dbReference>
<dbReference type="Pfam" id="PF13185">
    <property type="entry name" value="GAF_2"/>
    <property type="match status" value="1"/>
</dbReference>
<comment type="catalytic activity">
    <reaction evidence="1">
        <text>ATP + protein L-histidine = ADP + protein N-phospho-L-histidine.</text>
        <dbReference type="EC" id="2.7.13.3"/>
    </reaction>
</comment>